<evidence type="ECO:0000313" key="4">
    <source>
        <dbReference type="EMBL" id="PKY65947.1"/>
    </source>
</evidence>
<dbReference type="InterPro" id="IPR023365">
    <property type="entry name" value="Sortase_dom-sf"/>
</dbReference>
<dbReference type="NCBIfam" id="NF033747">
    <property type="entry name" value="class_E_sortase"/>
    <property type="match status" value="1"/>
</dbReference>
<comment type="caution">
    <text evidence="4">The sequence shown here is derived from an EMBL/GenBank/DDBJ whole genome shotgun (WGS) entry which is preliminary data.</text>
</comment>
<dbReference type="EMBL" id="PKKJ01000009">
    <property type="protein sequence ID" value="PKY65947.1"/>
    <property type="molecule type" value="Genomic_DNA"/>
</dbReference>
<dbReference type="InterPro" id="IPR053465">
    <property type="entry name" value="Sortase_Class_E"/>
</dbReference>
<feature type="active site" description="Proton donor/acceptor" evidence="2">
    <location>
        <position position="140"/>
    </location>
</feature>
<keyword evidence="1" id="KW-0378">Hydrolase</keyword>
<dbReference type="AlphaFoldDB" id="A0A2I1I493"/>
<proteinExistence type="predicted"/>
<dbReference type="RefSeq" id="WP_101628431.1">
    <property type="nucleotide sequence ID" value="NZ_JBCOMK010000037.1"/>
</dbReference>
<evidence type="ECO:0000256" key="3">
    <source>
        <dbReference type="SAM" id="Phobius"/>
    </source>
</evidence>
<reference evidence="4 5" key="1">
    <citation type="submission" date="2017-12" db="EMBL/GenBank/DDBJ databases">
        <title>Phylogenetic diversity of female urinary microbiome.</title>
        <authorList>
            <person name="Thomas-White K."/>
            <person name="Wolfe A.J."/>
        </authorList>
    </citation>
    <scope>NUCLEOTIDE SEQUENCE [LARGE SCALE GENOMIC DNA]</scope>
    <source>
        <strain evidence="4 5">UMB0250</strain>
    </source>
</reference>
<protein>
    <submittedName>
        <fullName evidence="4">Class E sortase</fullName>
    </submittedName>
</protein>
<dbReference type="InterPro" id="IPR042003">
    <property type="entry name" value="Sortase_E"/>
</dbReference>
<evidence type="ECO:0000256" key="2">
    <source>
        <dbReference type="PIRSR" id="PIRSR605754-1"/>
    </source>
</evidence>
<name>A0A2I1I493_9ACTO</name>
<gene>
    <name evidence="4" type="ORF">CYJ25_06850</name>
</gene>
<sequence length="249" mass="27751">MAGAHIAPQKKASPLNVALGVIGELFITVAILLIGFAFWQLYWTSFKVEGPRQQAIETYAQAHAPATTNVGEERTDDPPSMATSVDPNQIYGLIHVPKWNWMKIPLAETTSTFVLDQGFAGHYEDTAQPGDIGNFSVAGHRRTYGNNFRWIDRLSPGDPVVVELDNHYITYTMETSEIVEADDPDNYRVVAPVIDDVTWSQVPTERWMTMTTCHPEYGNSQRFIVHLKFKSWTPKDTGVPSALADEPAA</sequence>
<evidence type="ECO:0000313" key="5">
    <source>
        <dbReference type="Proteomes" id="UP000234545"/>
    </source>
</evidence>
<dbReference type="SUPFAM" id="SSF63817">
    <property type="entry name" value="Sortase"/>
    <property type="match status" value="1"/>
</dbReference>
<organism evidence="4 5">
    <name type="scientific">Schaalia turicensis</name>
    <dbReference type="NCBI Taxonomy" id="131111"/>
    <lineage>
        <taxon>Bacteria</taxon>
        <taxon>Bacillati</taxon>
        <taxon>Actinomycetota</taxon>
        <taxon>Actinomycetes</taxon>
        <taxon>Actinomycetales</taxon>
        <taxon>Actinomycetaceae</taxon>
        <taxon>Schaalia</taxon>
    </lineage>
</organism>
<dbReference type="NCBIfam" id="TIGR01076">
    <property type="entry name" value="sortase_fam"/>
    <property type="match status" value="1"/>
</dbReference>
<keyword evidence="3" id="KW-0812">Transmembrane</keyword>
<evidence type="ECO:0000256" key="1">
    <source>
        <dbReference type="ARBA" id="ARBA00022801"/>
    </source>
</evidence>
<feature type="active site" description="Acyl-thioester intermediate" evidence="2">
    <location>
        <position position="213"/>
    </location>
</feature>
<dbReference type="CDD" id="cd05830">
    <property type="entry name" value="Sortase_E"/>
    <property type="match status" value="1"/>
</dbReference>
<keyword evidence="3" id="KW-1133">Transmembrane helix</keyword>
<keyword evidence="3" id="KW-0472">Membrane</keyword>
<feature type="transmembrane region" description="Helical" evidence="3">
    <location>
        <begin position="17"/>
        <end position="42"/>
    </location>
</feature>
<dbReference type="OrthoDB" id="5242879at2"/>
<dbReference type="Gene3D" id="2.40.260.10">
    <property type="entry name" value="Sortase"/>
    <property type="match status" value="1"/>
</dbReference>
<dbReference type="Pfam" id="PF04203">
    <property type="entry name" value="Sortase"/>
    <property type="match status" value="1"/>
</dbReference>
<accession>A0A2I1I493</accession>
<dbReference type="GO" id="GO:0016787">
    <property type="term" value="F:hydrolase activity"/>
    <property type="evidence" value="ECO:0007669"/>
    <property type="project" value="UniProtKB-KW"/>
</dbReference>
<dbReference type="InterPro" id="IPR005754">
    <property type="entry name" value="Sortase"/>
</dbReference>
<dbReference type="Proteomes" id="UP000234545">
    <property type="component" value="Unassembled WGS sequence"/>
</dbReference>